<comment type="similarity">
    <text evidence="1">Belongs to the LysR transcriptional regulatory family.</text>
</comment>
<dbReference type="EMBL" id="JACDTY010000021">
    <property type="protein sequence ID" value="MBA1144311.1"/>
    <property type="molecule type" value="Genomic_DNA"/>
</dbReference>
<dbReference type="GO" id="GO:0006351">
    <property type="term" value="P:DNA-templated transcription"/>
    <property type="evidence" value="ECO:0007669"/>
    <property type="project" value="TreeGrafter"/>
</dbReference>
<evidence type="ECO:0000313" key="4">
    <source>
        <dbReference type="EMBL" id="MBA1144656.1"/>
    </source>
</evidence>
<reference evidence="3 5" key="1">
    <citation type="submission" date="2020-07" db="EMBL/GenBank/DDBJ databases">
        <title>Definition of the novel symbiovar canariense within Mesorhizobium novociceri, a new species of genus Mesorhizobium nodulating Cicer canariense in the Caldera de Taburiente National Park (La Palma, Canary Islands).</title>
        <authorList>
            <person name="Leon-Barrios M."/>
            <person name="Perez-Yepez J."/>
            <person name="Flores-Felix J.D."/>
            <person name="Ramirez-Baena M.H."/>
            <person name="Pulido-Suarez L."/>
            <person name="Igual J.M."/>
            <person name="Velazquez E."/>
            <person name="Peix A."/>
        </authorList>
    </citation>
    <scope>NUCLEOTIDE SEQUENCE [LARGE SCALE GENOMIC DNA]</scope>
    <source>
        <strain evidence="3 5">CCANP35</strain>
    </source>
</reference>
<keyword evidence="5" id="KW-1185">Reference proteome</keyword>
<dbReference type="Gene3D" id="3.40.190.290">
    <property type="match status" value="1"/>
</dbReference>
<feature type="domain" description="LysR substrate-binding" evidence="2">
    <location>
        <begin position="2"/>
        <end position="74"/>
    </location>
</feature>
<evidence type="ECO:0000256" key="1">
    <source>
        <dbReference type="ARBA" id="ARBA00009437"/>
    </source>
</evidence>
<evidence type="ECO:0000259" key="2">
    <source>
        <dbReference type="Pfam" id="PF03466"/>
    </source>
</evidence>
<dbReference type="PANTHER" id="PTHR30537">
    <property type="entry name" value="HTH-TYPE TRANSCRIPTIONAL REGULATOR"/>
    <property type="match status" value="1"/>
</dbReference>
<dbReference type="EMBL" id="JACDTY010000026">
    <property type="protein sequence ID" value="MBA1144656.1"/>
    <property type="molecule type" value="Genomic_DNA"/>
</dbReference>
<protein>
    <recommendedName>
        <fullName evidence="2">LysR substrate-binding domain-containing protein</fullName>
    </recommendedName>
</protein>
<dbReference type="Pfam" id="PF03466">
    <property type="entry name" value="LysR_substrate"/>
    <property type="match status" value="1"/>
</dbReference>
<sequence>VINDVDLCIRAALRGVGLFRLPRSLVMPYLDSGALETALDAFGEDVPGLSLYHPSRSQALPKLRAFIEFAVTRMRHPVSATDYLPTAAD</sequence>
<accession>A0A838BEH9</accession>
<feature type="non-terminal residue" evidence="3">
    <location>
        <position position="1"/>
    </location>
</feature>
<dbReference type="AlphaFoldDB" id="A0A838BEH9"/>
<proteinExistence type="inferred from homology"/>
<dbReference type="Proteomes" id="UP000558284">
    <property type="component" value="Unassembled WGS sequence"/>
</dbReference>
<dbReference type="InterPro" id="IPR005119">
    <property type="entry name" value="LysR_subst-bd"/>
</dbReference>
<evidence type="ECO:0000313" key="3">
    <source>
        <dbReference type="EMBL" id="MBA1144311.1"/>
    </source>
</evidence>
<evidence type="ECO:0000313" key="5">
    <source>
        <dbReference type="Proteomes" id="UP000558284"/>
    </source>
</evidence>
<dbReference type="SUPFAM" id="SSF53850">
    <property type="entry name" value="Periplasmic binding protein-like II"/>
    <property type="match status" value="1"/>
</dbReference>
<dbReference type="InterPro" id="IPR058163">
    <property type="entry name" value="LysR-type_TF_proteobact-type"/>
</dbReference>
<dbReference type="GO" id="GO:0043565">
    <property type="term" value="F:sequence-specific DNA binding"/>
    <property type="evidence" value="ECO:0007669"/>
    <property type="project" value="TreeGrafter"/>
</dbReference>
<name>A0A838BEH9_9HYPH</name>
<dbReference type="RefSeq" id="WP_235984543.1">
    <property type="nucleotide sequence ID" value="NZ_JACDTY010000021.1"/>
</dbReference>
<gene>
    <name evidence="3" type="ORF">H0241_29320</name>
    <name evidence="4" type="ORF">H0241_31115</name>
</gene>
<dbReference type="GO" id="GO:0003700">
    <property type="term" value="F:DNA-binding transcription factor activity"/>
    <property type="evidence" value="ECO:0007669"/>
    <property type="project" value="TreeGrafter"/>
</dbReference>
<comment type="caution">
    <text evidence="3">The sequence shown here is derived from an EMBL/GenBank/DDBJ whole genome shotgun (WGS) entry which is preliminary data.</text>
</comment>
<organism evidence="3 5">
    <name type="scientific">Mesorhizobium neociceri</name>
    <dbReference type="NCBI Taxonomy" id="1307853"/>
    <lineage>
        <taxon>Bacteria</taxon>
        <taxon>Pseudomonadati</taxon>
        <taxon>Pseudomonadota</taxon>
        <taxon>Alphaproteobacteria</taxon>
        <taxon>Hyphomicrobiales</taxon>
        <taxon>Phyllobacteriaceae</taxon>
        <taxon>Mesorhizobium</taxon>
    </lineage>
</organism>
<dbReference type="PANTHER" id="PTHR30537:SF5">
    <property type="entry name" value="HTH-TYPE TRANSCRIPTIONAL ACTIVATOR TTDR-RELATED"/>
    <property type="match status" value="1"/>
</dbReference>